<dbReference type="GO" id="GO:0009451">
    <property type="term" value="P:RNA modification"/>
    <property type="evidence" value="ECO:0007669"/>
    <property type="project" value="InterPro"/>
</dbReference>
<protein>
    <submittedName>
        <fullName evidence="1">Pentatricopeptide repeat-containing protein</fullName>
    </submittedName>
</protein>
<sequence>MQEDGQKPDWITLVSVLPAVADIKGLRIGMSIHGYAIRSGFESMVNVSTALLDMYFKCASVETG</sequence>
<name>A0A392SKA4_9FABA</name>
<keyword evidence="2" id="KW-1185">Reference proteome</keyword>
<evidence type="ECO:0000313" key="1">
    <source>
        <dbReference type="EMBL" id="MCI48395.1"/>
    </source>
</evidence>
<dbReference type="PANTHER" id="PTHR47926:SF347">
    <property type="entry name" value="PENTATRICOPEPTIDE REPEAT-CONTAINING PROTEIN"/>
    <property type="match status" value="1"/>
</dbReference>
<dbReference type="AlphaFoldDB" id="A0A392SKA4"/>
<dbReference type="GO" id="GO:0003723">
    <property type="term" value="F:RNA binding"/>
    <property type="evidence" value="ECO:0007669"/>
    <property type="project" value="InterPro"/>
</dbReference>
<reference evidence="1 2" key="1">
    <citation type="journal article" date="2018" name="Front. Plant Sci.">
        <title>Red Clover (Trifolium pratense) and Zigzag Clover (T. medium) - A Picture of Genomic Similarities and Differences.</title>
        <authorList>
            <person name="Dluhosova J."/>
            <person name="Istvanek J."/>
            <person name="Nedelnik J."/>
            <person name="Repkova J."/>
        </authorList>
    </citation>
    <scope>NUCLEOTIDE SEQUENCE [LARGE SCALE GENOMIC DNA]</scope>
    <source>
        <strain evidence="2">cv. 10/8</strain>
        <tissue evidence="1">Leaf</tissue>
    </source>
</reference>
<dbReference type="InterPro" id="IPR046960">
    <property type="entry name" value="PPR_At4g14850-like_plant"/>
</dbReference>
<accession>A0A392SKA4</accession>
<evidence type="ECO:0000313" key="2">
    <source>
        <dbReference type="Proteomes" id="UP000265520"/>
    </source>
</evidence>
<dbReference type="PANTHER" id="PTHR47926">
    <property type="entry name" value="PENTATRICOPEPTIDE REPEAT-CONTAINING PROTEIN"/>
    <property type="match status" value="1"/>
</dbReference>
<proteinExistence type="predicted"/>
<comment type="caution">
    <text evidence="1">The sequence shown here is derived from an EMBL/GenBank/DDBJ whole genome shotgun (WGS) entry which is preliminary data.</text>
</comment>
<dbReference type="Proteomes" id="UP000265520">
    <property type="component" value="Unassembled WGS sequence"/>
</dbReference>
<feature type="non-terminal residue" evidence="1">
    <location>
        <position position="64"/>
    </location>
</feature>
<organism evidence="1 2">
    <name type="scientific">Trifolium medium</name>
    <dbReference type="NCBI Taxonomy" id="97028"/>
    <lineage>
        <taxon>Eukaryota</taxon>
        <taxon>Viridiplantae</taxon>
        <taxon>Streptophyta</taxon>
        <taxon>Embryophyta</taxon>
        <taxon>Tracheophyta</taxon>
        <taxon>Spermatophyta</taxon>
        <taxon>Magnoliopsida</taxon>
        <taxon>eudicotyledons</taxon>
        <taxon>Gunneridae</taxon>
        <taxon>Pentapetalae</taxon>
        <taxon>rosids</taxon>
        <taxon>fabids</taxon>
        <taxon>Fabales</taxon>
        <taxon>Fabaceae</taxon>
        <taxon>Papilionoideae</taxon>
        <taxon>50 kb inversion clade</taxon>
        <taxon>NPAAA clade</taxon>
        <taxon>Hologalegina</taxon>
        <taxon>IRL clade</taxon>
        <taxon>Trifolieae</taxon>
        <taxon>Trifolium</taxon>
    </lineage>
</organism>
<dbReference type="EMBL" id="LXQA010386198">
    <property type="protein sequence ID" value="MCI48395.1"/>
    <property type="molecule type" value="Genomic_DNA"/>
</dbReference>